<dbReference type="PANTHER" id="PTHR43046:SF2">
    <property type="entry name" value="8-OXO-DGTP DIPHOSPHATASE-RELATED"/>
    <property type="match status" value="1"/>
</dbReference>
<evidence type="ECO:0000313" key="5">
    <source>
        <dbReference type="EMBL" id="QNM13226.1"/>
    </source>
</evidence>
<dbReference type="Gene3D" id="3.90.79.10">
    <property type="entry name" value="Nucleoside Triphosphate Pyrophosphohydrolase"/>
    <property type="match status" value="1"/>
</dbReference>
<keyword evidence="6" id="KW-1185">Reference proteome</keyword>
<dbReference type="KEGG" id="ehn:H9Q80_04540"/>
<dbReference type="Pfam" id="PF00293">
    <property type="entry name" value="NUDIX"/>
    <property type="match status" value="1"/>
</dbReference>
<feature type="domain" description="Nudix hydrolase" evidence="4">
    <location>
        <begin position="1"/>
        <end position="124"/>
    </location>
</feature>
<dbReference type="AlphaFoldDB" id="A0A7G9GQZ4"/>
<dbReference type="InterPro" id="IPR000086">
    <property type="entry name" value="NUDIX_hydrolase_dom"/>
</dbReference>
<evidence type="ECO:0000256" key="2">
    <source>
        <dbReference type="ARBA" id="ARBA00022801"/>
    </source>
</evidence>
<evidence type="ECO:0000256" key="3">
    <source>
        <dbReference type="RuleBase" id="RU003476"/>
    </source>
</evidence>
<dbReference type="PRINTS" id="PR00502">
    <property type="entry name" value="NUDIXFAMILY"/>
</dbReference>
<organism evidence="5 6">
    <name type="scientific">[Eubacterium] hominis</name>
    <dbReference type="NCBI Taxonomy" id="2764325"/>
    <lineage>
        <taxon>Bacteria</taxon>
        <taxon>Bacillati</taxon>
        <taxon>Bacillota</taxon>
        <taxon>Erysipelotrichia</taxon>
        <taxon>Erysipelotrichales</taxon>
        <taxon>Erysipelotrichaceae</taxon>
        <taxon>Amedibacillus</taxon>
    </lineage>
</organism>
<dbReference type="Proteomes" id="UP000515856">
    <property type="component" value="Chromosome"/>
</dbReference>
<dbReference type="EMBL" id="CP060636">
    <property type="protein sequence ID" value="QNM13226.1"/>
    <property type="molecule type" value="Genomic_DNA"/>
</dbReference>
<dbReference type="InterPro" id="IPR020476">
    <property type="entry name" value="Nudix_hydrolase"/>
</dbReference>
<dbReference type="GO" id="GO:0016787">
    <property type="term" value="F:hydrolase activity"/>
    <property type="evidence" value="ECO:0007669"/>
    <property type="project" value="UniProtKB-KW"/>
</dbReference>
<dbReference type="CDD" id="cd02883">
    <property type="entry name" value="NUDIX_Hydrolase"/>
    <property type="match status" value="1"/>
</dbReference>
<dbReference type="SUPFAM" id="SSF55811">
    <property type="entry name" value="Nudix"/>
    <property type="match status" value="1"/>
</dbReference>
<dbReference type="PROSITE" id="PS51462">
    <property type="entry name" value="NUDIX"/>
    <property type="match status" value="1"/>
</dbReference>
<evidence type="ECO:0000313" key="6">
    <source>
        <dbReference type="Proteomes" id="UP000515856"/>
    </source>
</evidence>
<keyword evidence="2 3" id="KW-0378">Hydrolase</keyword>
<dbReference type="PROSITE" id="PS00893">
    <property type="entry name" value="NUDIX_BOX"/>
    <property type="match status" value="1"/>
</dbReference>
<comment type="similarity">
    <text evidence="3">Belongs to the Nudix hydrolase family.</text>
</comment>
<protein>
    <submittedName>
        <fullName evidence="5">NUDIX hydrolase</fullName>
    </submittedName>
</protein>
<dbReference type="PANTHER" id="PTHR43046">
    <property type="entry name" value="GDP-MANNOSE MANNOSYL HYDROLASE"/>
    <property type="match status" value="1"/>
</dbReference>
<sequence>MRNTVGCFAVIEDEKHDILLVKRKDFPLWDLPGGRQAKGETLEECVLREVKEETGCDVEIDYLIGEFLRPSMNDKQYVYACRIVGGTSIHDGVEARKLKYCNPTFLPVFMVANRKKQIRSYRRGCIRIEKTLHDKHVFSCLQRMLNL</sequence>
<comment type="cofactor">
    <cofactor evidence="1">
        <name>Mg(2+)</name>
        <dbReference type="ChEBI" id="CHEBI:18420"/>
    </cofactor>
</comment>
<evidence type="ECO:0000256" key="1">
    <source>
        <dbReference type="ARBA" id="ARBA00001946"/>
    </source>
</evidence>
<dbReference type="InterPro" id="IPR015797">
    <property type="entry name" value="NUDIX_hydrolase-like_dom_sf"/>
</dbReference>
<evidence type="ECO:0000259" key="4">
    <source>
        <dbReference type="PROSITE" id="PS51462"/>
    </source>
</evidence>
<reference evidence="5 6" key="1">
    <citation type="submission" date="2020-08" db="EMBL/GenBank/DDBJ databases">
        <authorList>
            <person name="Liu C."/>
            <person name="Sun Q."/>
        </authorList>
    </citation>
    <scope>NUCLEOTIDE SEQUENCE [LARGE SCALE GENOMIC DNA]</scope>
    <source>
        <strain evidence="5 6">NSJ-61</strain>
    </source>
</reference>
<accession>A0A7G9GQZ4</accession>
<gene>
    <name evidence="5" type="ORF">H9Q80_04540</name>
</gene>
<name>A0A7G9GQZ4_9FIRM</name>
<dbReference type="RefSeq" id="WP_117454376.1">
    <property type="nucleotide sequence ID" value="NZ_CP060636.1"/>
</dbReference>
<dbReference type="InterPro" id="IPR020084">
    <property type="entry name" value="NUDIX_hydrolase_CS"/>
</dbReference>
<proteinExistence type="inferred from homology"/>